<dbReference type="GO" id="GO:0003723">
    <property type="term" value="F:RNA binding"/>
    <property type="evidence" value="ECO:0007669"/>
    <property type="project" value="TreeGrafter"/>
</dbReference>
<evidence type="ECO:0000259" key="6">
    <source>
        <dbReference type="PROSITE" id="PS51194"/>
    </source>
</evidence>
<evidence type="ECO:0000256" key="3">
    <source>
        <dbReference type="ARBA" id="ARBA00022806"/>
    </source>
</evidence>
<evidence type="ECO:0000256" key="2">
    <source>
        <dbReference type="ARBA" id="ARBA00022801"/>
    </source>
</evidence>
<dbReference type="GO" id="GO:0003724">
    <property type="term" value="F:RNA helicase activity"/>
    <property type="evidence" value="ECO:0007669"/>
    <property type="project" value="UniProtKB-EC"/>
</dbReference>
<dbReference type="InterPro" id="IPR011545">
    <property type="entry name" value="DEAD/DEAH_box_helicase_dom"/>
</dbReference>
<keyword evidence="4" id="KW-0067">ATP-binding</keyword>
<evidence type="ECO:0000259" key="5">
    <source>
        <dbReference type="PROSITE" id="PS51192"/>
    </source>
</evidence>
<dbReference type="Proteomes" id="UP000480275">
    <property type="component" value="Unassembled WGS sequence"/>
</dbReference>
<dbReference type="Pfam" id="PF11898">
    <property type="entry name" value="DUF3418"/>
    <property type="match status" value="1"/>
</dbReference>
<dbReference type="SMART" id="SM00847">
    <property type="entry name" value="HA2"/>
    <property type="match status" value="1"/>
</dbReference>
<organism evidence="7 8">
    <name type="scientific">Rhodocyclus tenuis</name>
    <name type="common">Rhodospirillum tenue</name>
    <dbReference type="NCBI Taxonomy" id="1066"/>
    <lineage>
        <taxon>Bacteria</taxon>
        <taxon>Pseudomonadati</taxon>
        <taxon>Pseudomonadota</taxon>
        <taxon>Betaproteobacteria</taxon>
        <taxon>Rhodocyclales</taxon>
        <taxon>Rhodocyclaceae</taxon>
        <taxon>Rhodocyclus</taxon>
    </lineage>
</organism>
<keyword evidence="3 7" id="KW-0347">Helicase</keyword>
<dbReference type="Gene3D" id="1.20.120.1080">
    <property type="match status" value="1"/>
</dbReference>
<sequence>MARDLRHAFGDKREALAAEHAALLARSQAAVAQRRLRLPQPVFADDLPVNGRRDEIAALIAAHQVVIVCGETGSGKTTQLPKICLALGRGTRGLIGHTQPRRIAARAVASRVAQELSSEPGALVGYKIRFADRTSPGAYIKLMTDGILLAETQGDPQLAQYDTLIIDEAHERSLNIDFLLGYLRQLLPKRPDLKVIITSATIDAERFARHFALGGSPAPVIEVSGRLYPVETRYRPLTVDTSVQALRANYLGGEASARESAAPTGAKGTAVLERDLYDAIVDACDELLRCGPGDVLVFLPGEREIRDAAEALRKHAFTGAAAHADILPLFARLSAEEQSRIFRPHGGLRIVLATNVAETSLTVPGIRYVVDTGLARVKRYSYRNKVEQLRVEKIAQSAANQRAGRCGRVAAGVCIRLYDEADFAARPAFGDPEILRSSLAGVILRMKALRLGDIEDFPFIDAPPSKAISDGYQLLTELGAVTDERALTDVGRTLAALPLDPRIARMIVAARDEGCLDEMLVIAAALTVQDPRERPQERQGSADAAHRRFADEKSEFLSWLKLWQWYQSELAHKKSQRKLAQACQENFLAPQRMREWHDVHAQLHAVAAEHGWLHADAPPARPASGKKAGAAAAPAATRALPAVSATSSATAQQVAVPAAPLSPIPPLSPAAEAARYTAIHRSLLAGLLGNVGSRAEDAPHYLGARGIRFFVHPSSPLQKKAGKWIAAAEIAETSRLYARCIARIDPDWLEQVGAHLIRRSHADPHWEKKAMQAVAFERSTLYGMVVTPRRRVAWAPLDPAGARELFIRQGLVGGEVSEDYARRWAFYRHNRALIDEIEALEHKSRRPDVLVDDELIFAFYDRVIPAAVVDGASFERWRRDAERATPRLLHLERDELMRHEAAGITSEAFPSRLNVGLGAAAFSLPLTYHFDPGNARDGVTLIVPLAQLNRLPAVRCEWLVPGLLKEKVVQLLKTLPQRIRSKLVPLPEFAESFVAEVTPGEQSLVSALIAYIHETRGINARGWALTPDAFRPDALPAHLLMNFRLVESLTETPPVSSGWRSSAVSSGVTNGPSAPAPIEGRLLATSRSLAELRADWGREARAEFAAAAAASVSVADFRGVASATEPNGAKASADSSRLPLTADTRAEAADAAPTLTGLTTWSIGELPELMEVPAGGQTAIGYPALHDDGDSVSVRVFDSPDEARRIHRRGLLRLFMLHFREQAKYFEKNLPNLTRMGMLYLPLGALEDLRRQLIETAFARACLAEPWPGSAETFSARCVEAKSRLGLLAQEICRLVEQILTDWQALQKKLPAFRAHASALGDIERQVGRLIHKKFVVDTPFERLQHLPRYLQAAALRLDKLRKNGDDGAARDARAQAEVADLWTHYERRAIALARQGVAEPALEQFRWLLEELRVQLFAQELRTPAPVSVKRLQKMWDSIGRGG</sequence>
<dbReference type="OrthoDB" id="9805617at2"/>
<gene>
    <name evidence="7" type="primary">hrpA</name>
    <name evidence="7" type="ORF">GHK24_12750</name>
</gene>
<dbReference type="InterPro" id="IPR024590">
    <property type="entry name" value="HrpA_C"/>
</dbReference>
<dbReference type="InterPro" id="IPR001650">
    <property type="entry name" value="Helicase_C-like"/>
</dbReference>
<dbReference type="FunFam" id="1.20.120.1080:FF:000005">
    <property type="entry name" value="ATP-dependent helicase HrpA"/>
    <property type="match status" value="1"/>
</dbReference>
<dbReference type="SMART" id="SM00490">
    <property type="entry name" value="HELICc"/>
    <property type="match status" value="1"/>
</dbReference>
<dbReference type="EMBL" id="WIXJ01000013">
    <property type="protein sequence ID" value="MQY52642.1"/>
    <property type="molecule type" value="Genomic_DNA"/>
</dbReference>
<dbReference type="InterPro" id="IPR048333">
    <property type="entry name" value="HA2_WH"/>
</dbReference>
<dbReference type="Pfam" id="PF00271">
    <property type="entry name" value="Helicase_C"/>
    <property type="match status" value="1"/>
</dbReference>
<dbReference type="PANTHER" id="PTHR18934">
    <property type="entry name" value="ATP-DEPENDENT RNA HELICASE"/>
    <property type="match status" value="1"/>
</dbReference>
<dbReference type="SMART" id="SM00382">
    <property type="entry name" value="AAA"/>
    <property type="match status" value="1"/>
</dbReference>
<evidence type="ECO:0000256" key="4">
    <source>
        <dbReference type="ARBA" id="ARBA00022840"/>
    </source>
</evidence>
<dbReference type="PROSITE" id="PS51194">
    <property type="entry name" value="HELICASE_CTER"/>
    <property type="match status" value="1"/>
</dbReference>
<accession>A0A6L5K0J7</accession>
<dbReference type="CDD" id="cd18791">
    <property type="entry name" value="SF2_C_RHA"/>
    <property type="match status" value="1"/>
</dbReference>
<evidence type="ECO:0000256" key="1">
    <source>
        <dbReference type="ARBA" id="ARBA00022741"/>
    </source>
</evidence>
<dbReference type="InterPro" id="IPR003593">
    <property type="entry name" value="AAA+_ATPase"/>
</dbReference>
<dbReference type="PROSITE" id="PS51192">
    <property type="entry name" value="HELICASE_ATP_BIND_1"/>
    <property type="match status" value="1"/>
</dbReference>
<dbReference type="SUPFAM" id="SSF52540">
    <property type="entry name" value="P-loop containing nucleoside triphosphate hydrolases"/>
    <property type="match status" value="1"/>
</dbReference>
<evidence type="ECO:0000313" key="7">
    <source>
        <dbReference type="EMBL" id="MQY52642.1"/>
    </source>
</evidence>
<feature type="domain" description="Helicase ATP-binding" evidence="5">
    <location>
        <begin position="57"/>
        <end position="220"/>
    </location>
</feature>
<reference evidence="7 8" key="1">
    <citation type="submission" date="2019-10" db="EMBL/GenBank/DDBJ databases">
        <title>Whole-genome sequence of the purple nonsulfur photosynthetic bacterium Rhodocyclus tenuis.</title>
        <authorList>
            <person name="Kyndt J.A."/>
            <person name="Meyer T.E."/>
        </authorList>
    </citation>
    <scope>NUCLEOTIDE SEQUENCE [LARGE SCALE GENOMIC DNA]</scope>
    <source>
        <strain evidence="7 8">DSM 110</strain>
    </source>
</reference>
<keyword evidence="1" id="KW-0547">Nucleotide-binding</keyword>
<dbReference type="Pfam" id="PF00270">
    <property type="entry name" value="DEAD"/>
    <property type="match status" value="1"/>
</dbReference>
<dbReference type="InterPro" id="IPR027417">
    <property type="entry name" value="P-loop_NTPase"/>
</dbReference>
<dbReference type="SMART" id="SM00487">
    <property type="entry name" value="DEXDc"/>
    <property type="match status" value="1"/>
</dbReference>
<feature type="domain" description="Helicase C-terminal" evidence="6">
    <location>
        <begin position="275"/>
        <end position="450"/>
    </location>
</feature>
<dbReference type="GO" id="GO:0016787">
    <property type="term" value="F:hydrolase activity"/>
    <property type="evidence" value="ECO:0007669"/>
    <property type="project" value="UniProtKB-KW"/>
</dbReference>
<dbReference type="InterPro" id="IPR007502">
    <property type="entry name" value="Helicase-assoc_dom"/>
</dbReference>
<dbReference type="InterPro" id="IPR010222">
    <property type="entry name" value="RNA_helicase_HrpA"/>
</dbReference>
<dbReference type="Pfam" id="PF07717">
    <property type="entry name" value="OB_NTP_bind"/>
    <property type="match status" value="1"/>
</dbReference>
<proteinExistence type="predicted"/>
<dbReference type="InterPro" id="IPR014001">
    <property type="entry name" value="Helicase_ATP-bd"/>
</dbReference>
<dbReference type="Gene3D" id="3.40.50.300">
    <property type="entry name" value="P-loop containing nucleotide triphosphate hydrolases"/>
    <property type="match status" value="2"/>
</dbReference>
<dbReference type="Pfam" id="PF21010">
    <property type="entry name" value="HA2_C"/>
    <property type="match status" value="1"/>
</dbReference>
<keyword evidence="2 7" id="KW-0378">Hydrolase</keyword>
<evidence type="ECO:0000313" key="8">
    <source>
        <dbReference type="Proteomes" id="UP000480275"/>
    </source>
</evidence>
<dbReference type="EC" id="3.6.4.13" evidence="7"/>
<dbReference type="Pfam" id="PF04408">
    <property type="entry name" value="WHD_HA2"/>
    <property type="match status" value="1"/>
</dbReference>
<dbReference type="InterPro" id="IPR011709">
    <property type="entry name" value="DEAD-box_helicase_OB_fold"/>
</dbReference>
<dbReference type="GO" id="GO:0005524">
    <property type="term" value="F:ATP binding"/>
    <property type="evidence" value="ECO:0007669"/>
    <property type="project" value="UniProtKB-KW"/>
</dbReference>
<protein>
    <submittedName>
        <fullName evidence="7">ATP-dependent RNA helicase HrpA</fullName>
        <ecNumber evidence="7">3.6.4.13</ecNumber>
    </submittedName>
</protein>
<name>A0A6L5K0J7_RHOTE</name>
<dbReference type="NCBIfam" id="TIGR01967">
    <property type="entry name" value="DEAH_box_HrpA"/>
    <property type="match status" value="1"/>
</dbReference>
<comment type="caution">
    <text evidence="7">The sequence shown here is derived from an EMBL/GenBank/DDBJ whole genome shotgun (WGS) entry which is preliminary data.</text>
</comment>
<dbReference type="PANTHER" id="PTHR18934:SF99">
    <property type="entry name" value="ATP-DEPENDENT RNA HELICASE DHX37-RELATED"/>
    <property type="match status" value="1"/>
</dbReference>